<evidence type="ECO:0000256" key="4">
    <source>
        <dbReference type="ARBA" id="ARBA00022723"/>
    </source>
</evidence>
<keyword evidence="3" id="KW-0808">Transferase</keyword>
<evidence type="ECO:0000256" key="2">
    <source>
        <dbReference type="ARBA" id="ARBA00006490"/>
    </source>
</evidence>
<comment type="cofactor">
    <cofactor evidence="1">
        <name>pyridoxal 5'-phosphate</name>
        <dbReference type="ChEBI" id="CHEBI:597326"/>
    </cofactor>
</comment>
<dbReference type="Proteomes" id="UP001500390">
    <property type="component" value="Unassembled WGS sequence"/>
</dbReference>
<keyword evidence="6" id="KW-0408">Iron</keyword>
<evidence type="ECO:0000313" key="11">
    <source>
        <dbReference type="Proteomes" id="UP001500390"/>
    </source>
</evidence>
<protein>
    <submittedName>
        <fullName evidence="10">Cysteine desulfurase/sulfurtransferase TusA family protein</fullName>
    </submittedName>
</protein>
<name>A0ABP8K1A3_9MICO</name>
<accession>A0ABP8K1A3</accession>
<dbReference type="InterPro" id="IPR015424">
    <property type="entry name" value="PyrdxlP-dep_Trfase"/>
</dbReference>
<evidence type="ECO:0000256" key="7">
    <source>
        <dbReference type="ARBA" id="ARBA00023014"/>
    </source>
</evidence>
<dbReference type="PIRSF" id="PIRSF005572">
    <property type="entry name" value="NifS"/>
    <property type="match status" value="1"/>
</dbReference>
<dbReference type="InterPro" id="IPR015421">
    <property type="entry name" value="PyrdxlP-dep_Trfase_major"/>
</dbReference>
<dbReference type="InterPro" id="IPR000192">
    <property type="entry name" value="Aminotrans_V_dom"/>
</dbReference>
<dbReference type="SUPFAM" id="SSF53383">
    <property type="entry name" value="PLP-dependent transferases"/>
    <property type="match status" value="1"/>
</dbReference>
<dbReference type="Pfam" id="PF00266">
    <property type="entry name" value="Aminotran_5"/>
    <property type="match status" value="1"/>
</dbReference>
<dbReference type="PANTHER" id="PTHR11601:SF34">
    <property type="entry name" value="CYSTEINE DESULFURASE"/>
    <property type="match status" value="1"/>
</dbReference>
<evidence type="ECO:0000256" key="1">
    <source>
        <dbReference type="ARBA" id="ARBA00001933"/>
    </source>
</evidence>
<gene>
    <name evidence="10" type="ORF">GCM10023153_24250</name>
</gene>
<evidence type="ECO:0000256" key="6">
    <source>
        <dbReference type="ARBA" id="ARBA00023004"/>
    </source>
</evidence>
<keyword evidence="4" id="KW-0479">Metal-binding</keyword>
<keyword evidence="11" id="KW-1185">Reference proteome</keyword>
<evidence type="ECO:0000256" key="8">
    <source>
        <dbReference type="ARBA" id="ARBA00050776"/>
    </source>
</evidence>
<comment type="catalytic activity">
    <reaction evidence="8">
        <text>(sulfur carrier)-H + L-cysteine = (sulfur carrier)-SH + L-alanine</text>
        <dbReference type="Rhea" id="RHEA:43892"/>
        <dbReference type="Rhea" id="RHEA-COMP:14737"/>
        <dbReference type="Rhea" id="RHEA-COMP:14739"/>
        <dbReference type="ChEBI" id="CHEBI:29917"/>
        <dbReference type="ChEBI" id="CHEBI:35235"/>
        <dbReference type="ChEBI" id="CHEBI:57972"/>
        <dbReference type="ChEBI" id="CHEBI:64428"/>
        <dbReference type="EC" id="2.8.1.7"/>
    </reaction>
</comment>
<sequence>MLAHRCTLRLEEVDGQGQTLLHHPPRGQAGFDYRAGVAPTRTDLGTTGLLDASRGPLHPAARAALDAAVDLAWGDPAALHPPGRRARAALDQAREVLAGAVGVRPDELSLHPDAQTALTVGLDGLRHARRRVGTRVVASAVERSVVLLSPGTDQPVPVDHEGRVDVSAFAASLDNPGDGPPAAAVLQSANGEVGTRQPVAAVDALCRTAGIPLLLDATASLGRDPAAHPEDAGSVIVADAATFGGPPLGLLAVRTGTRWGLPGPRREAEHRRALAAPWVPLALTAAQAWVSTEQEHADEERAARALVDRVRDVAARIPDVAVVGDPEDRLPHVVTFSALYVDGEVLLEELARRDLVVGSGSACTSSDLRPSHVLAAMGVLTHGNVRITLPLRAVSPTREADVARLCRELPDAVAAVRRRLGTDDL</sequence>
<proteinExistence type="inferred from homology"/>
<organism evidence="10 11">
    <name type="scientific">Ornithinibacter aureus</name>
    <dbReference type="NCBI Taxonomy" id="622664"/>
    <lineage>
        <taxon>Bacteria</taxon>
        <taxon>Bacillati</taxon>
        <taxon>Actinomycetota</taxon>
        <taxon>Actinomycetes</taxon>
        <taxon>Micrococcales</taxon>
        <taxon>Intrasporangiaceae</taxon>
        <taxon>Ornithinibacter</taxon>
    </lineage>
</organism>
<dbReference type="InterPro" id="IPR016454">
    <property type="entry name" value="Cysteine_dSase"/>
</dbReference>
<keyword evidence="7" id="KW-0411">Iron-sulfur</keyword>
<feature type="domain" description="Aminotransferase class V" evidence="9">
    <location>
        <begin position="282"/>
        <end position="388"/>
    </location>
</feature>
<reference evidence="11" key="1">
    <citation type="journal article" date="2019" name="Int. J. Syst. Evol. Microbiol.">
        <title>The Global Catalogue of Microorganisms (GCM) 10K type strain sequencing project: providing services to taxonomists for standard genome sequencing and annotation.</title>
        <authorList>
            <consortium name="The Broad Institute Genomics Platform"/>
            <consortium name="The Broad Institute Genome Sequencing Center for Infectious Disease"/>
            <person name="Wu L."/>
            <person name="Ma J."/>
        </authorList>
    </citation>
    <scope>NUCLEOTIDE SEQUENCE [LARGE SCALE GENOMIC DNA]</scope>
    <source>
        <strain evidence="11">JCM 17738</strain>
    </source>
</reference>
<dbReference type="Gene3D" id="3.90.1150.10">
    <property type="entry name" value="Aspartate Aminotransferase, domain 1"/>
    <property type="match status" value="1"/>
</dbReference>
<keyword evidence="5" id="KW-0663">Pyridoxal phosphate</keyword>
<dbReference type="PANTHER" id="PTHR11601">
    <property type="entry name" value="CYSTEINE DESULFURYLASE FAMILY MEMBER"/>
    <property type="match status" value="1"/>
</dbReference>
<evidence type="ECO:0000259" key="9">
    <source>
        <dbReference type="Pfam" id="PF00266"/>
    </source>
</evidence>
<evidence type="ECO:0000256" key="3">
    <source>
        <dbReference type="ARBA" id="ARBA00022679"/>
    </source>
</evidence>
<comment type="similarity">
    <text evidence="2">Belongs to the class-V pyridoxal-phosphate-dependent aminotransferase family. NifS/IscS subfamily.</text>
</comment>
<dbReference type="InterPro" id="IPR015422">
    <property type="entry name" value="PyrdxlP-dep_Trfase_small"/>
</dbReference>
<evidence type="ECO:0000256" key="5">
    <source>
        <dbReference type="ARBA" id="ARBA00022898"/>
    </source>
</evidence>
<dbReference type="EMBL" id="BAABFX010000033">
    <property type="protein sequence ID" value="GAA4398893.1"/>
    <property type="molecule type" value="Genomic_DNA"/>
</dbReference>
<evidence type="ECO:0000313" key="10">
    <source>
        <dbReference type="EMBL" id="GAA4398893.1"/>
    </source>
</evidence>
<dbReference type="Gene3D" id="3.40.640.10">
    <property type="entry name" value="Type I PLP-dependent aspartate aminotransferase-like (Major domain)"/>
    <property type="match status" value="1"/>
</dbReference>
<comment type="caution">
    <text evidence="10">The sequence shown here is derived from an EMBL/GenBank/DDBJ whole genome shotgun (WGS) entry which is preliminary data.</text>
</comment>